<accession>A0AAW1BFG0</accession>
<protein>
    <submittedName>
        <fullName evidence="2">Synaptotagmin-10</fullName>
    </submittedName>
</protein>
<dbReference type="EMBL" id="JAOTOJ010000006">
    <property type="protein sequence ID" value="KAK9400077.1"/>
    <property type="molecule type" value="Genomic_DNA"/>
</dbReference>
<evidence type="ECO:0000256" key="1">
    <source>
        <dbReference type="SAM" id="MobiDB-lite"/>
    </source>
</evidence>
<dbReference type="Proteomes" id="UP001474421">
    <property type="component" value="Unassembled WGS sequence"/>
</dbReference>
<feature type="region of interest" description="Disordered" evidence="1">
    <location>
        <begin position="46"/>
        <end position="151"/>
    </location>
</feature>
<sequence length="151" mass="16328">MSFPKEDGVSGLCHKALQIISELCLGGQVELEKCSGIFPLETSSQGISRTGRVSRQLPRSSRSPSRLLLPSPAARVSSRPPSGRALRGKAKGERFARTWIAGQGPGNPGFNPKRVGRREGFTSQVTRESGRRRDPLGISNGCGEKQRGNTW</sequence>
<keyword evidence="3" id="KW-1185">Reference proteome</keyword>
<evidence type="ECO:0000313" key="3">
    <source>
        <dbReference type="Proteomes" id="UP001474421"/>
    </source>
</evidence>
<evidence type="ECO:0000313" key="2">
    <source>
        <dbReference type="EMBL" id="KAK9400077.1"/>
    </source>
</evidence>
<proteinExistence type="predicted"/>
<dbReference type="AlphaFoldDB" id="A0AAW1BFG0"/>
<feature type="compositionally biased region" description="Low complexity" evidence="1">
    <location>
        <begin position="54"/>
        <end position="85"/>
    </location>
</feature>
<organism evidence="2 3">
    <name type="scientific">Crotalus adamanteus</name>
    <name type="common">Eastern diamondback rattlesnake</name>
    <dbReference type="NCBI Taxonomy" id="8729"/>
    <lineage>
        <taxon>Eukaryota</taxon>
        <taxon>Metazoa</taxon>
        <taxon>Chordata</taxon>
        <taxon>Craniata</taxon>
        <taxon>Vertebrata</taxon>
        <taxon>Euteleostomi</taxon>
        <taxon>Lepidosauria</taxon>
        <taxon>Squamata</taxon>
        <taxon>Bifurcata</taxon>
        <taxon>Unidentata</taxon>
        <taxon>Episquamata</taxon>
        <taxon>Toxicofera</taxon>
        <taxon>Serpentes</taxon>
        <taxon>Colubroidea</taxon>
        <taxon>Viperidae</taxon>
        <taxon>Crotalinae</taxon>
        <taxon>Crotalus</taxon>
    </lineage>
</organism>
<comment type="caution">
    <text evidence="2">The sequence shown here is derived from an EMBL/GenBank/DDBJ whole genome shotgun (WGS) entry which is preliminary data.</text>
</comment>
<name>A0AAW1BFG0_CROAD</name>
<gene>
    <name evidence="2" type="ORF">NXF25_013096</name>
</gene>
<reference evidence="2 3" key="1">
    <citation type="journal article" date="2024" name="Proc. Natl. Acad. Sci. U.S.A.">
        <title>The genetic regulatory architecture and epigenomic basis for age-related changes in rattlesnake venom.</title>
        <authorList>
            <person name="Hogan M.P."/>
            <person name="Holding M.L."/>
            <person name="Nystrom G.S."/>
            <person name="Colston T.J."/>
            <person name="Bartlett D.A."/>
            <person name="Mason A.J."/>
            <person name="Ellsworth S.A."/>
            <person name="Rautsaw R.M."/>
            <person name="Lawrence K.C."/>
            <person name="Strickland J.L."/>
            <person name="He B."/>
            <person name="Fraser P."/>
            <person name="Margres M.J."/>
            <person name="Gilbert D.M."/>
            <person name="Gibbs H.L."/>
            <person name="Parkinson C.L."/>
            <person name="Rokyta D.R."/>
        </authorList>
    </citation>
    <scope>NUCLEOTIDE SEQUENCE [LARGE SCALE GENOMIC DNA]</scope>
    <source>
        <strain evidence="2">DRR0105</strain>
    </source>
</reference>